<comment type="similarity">
    <text evidence="2">Belongs to the NADH:flavin oxidoreductase/NADH oxidase family.</text>
</comment>
<dbReference type="Gene3D" id="3.20.20.70">
    <property type="entry name" value="Aldolase class I"/>
    <property type="match status" value="1"/>
</dbReference>
<reference evidence="5 6" key="1">
    <citation type="submission" date="2019-12" db="EMBL/GenBank/DDBJ databases">
        <title>Neisseriaceae gen. nov. sp. Genome sequencing and assembly.</title>
        <authorList>
            <person name="Liu Z."/>
            <person name="Li A."/>
        </authorList>
    </citation>
    <scope>NUCLEOTIDE SEQUENCE [LARGE SCALE GENOMIC DNA]</scope>
    <source>
        <strain evidence="5 6">B2N2-7</strain>
    </source>
</reference>
<dbReference type="PANTHER" id="PTHR22893">
    <property type="entry name" value="NADH OXIDOREDUCTASE-RELATED"/>
    <property type="match status" value="1"/>
</dbReference>
<dbReference type="SUPFAM" id="SSF51395">
    <property type="entry name" value="FMN-linked oxidoreductases"/>
    <property type="match status" value="1"/>
</dbReference>
<name>A0A845BQ43_9NEIS</name>
<dbReference type="GO" id="GO:0005829">
    <property type="term" value="C:cytosol"/>
    <property type="evidence" value="ECO:0007669"/>
    <property type="project" value="UniProtKB-ARBA"/>
</dbReference>
<organism evidence="5 6">
    <name type="scientific">Craterilacuibacter sinensis</name>
    <dbReference type="NCBI Taxonomy" id="2686017"/>
    <lineage>
        <taxon>Bacteria</taxon>
        <taxon>Pseudomonadati</taxon>
        <taxon>Pseudomonadota</taxon>
        <taxon>Betaproteobacteria</taxon>
        <taxon>Neisseriales</taxon>
        <taxon>Neisseriaceae</taxon>
        <taxon>Craterilacuibacter</taxon>
    </lineage>
</organism>
<accession>A0A845BQ43</accession>
<sequence length="354" mass="37732">MPTLFDPLTLGELKLKNRVVMAPMTRNRADAHGVPTPEMLDYYAQRASAGLIVAEGTWPSPEGQAYCRQPGIATAEQVRAWRGITDAVHEAGGTIVLQIMHGGRIGSRHIKDEGVRTVAPSAIAARGEIYTDAAGMQPFDTPEALSTDEVREVVAEHARAARLAREAGFDGVELHCTSGYLPMSFMCSGTNTRSDEYGGAVENRVRFAAECLGAMADAIGAGRVGLRVNPGNSYNDTSDADPAATHIALLRAVSPLNLAYLHVMRAPLADIDAFALARDNFKGGGIILNDGFAGSDADMAIDAGIGDAVSFARHYVANPDLVRRLQLGLPLARFDRNTLYTAGSKGYNDYPTLS</sequence>
<dbReference type="GO" id="GO:0010181">
    <property type="term" value="F:FMN binding"/>
    <property type="evidence" value="ECO:0007669"/>
    <property type="project" value="InterPro"/>
</dbReference>
<evidence type="ECO:0000256" key="2">
    <source>
        <dbReference type="ARBA" id="ARBA00005979"/>
    </source>
</evidence>
<dbReference type="InterPro" id="IPR001155">
    <property type="entry name" value="OxRdtase_FMN_N"/>
</dbReference>
<dbReference type="Proteomes" id="UP000467214">
    <property type="component" value="Unassembled WGS sequence"/>
</dbReference>
<dbReference type="InterPro" id="IPR013785">
    <property type="entry name" value="Aldolase_TIM"/>
</dbReference>
<dbReference type="InterPro" id="IPR045247">
    <property type="entry name" value="Oye-like"/>
</dbReference>
<dbReference type="PANTHER" id="PTHR22893:SF91">
    <property type="entry name" value="NADPH DEHYDROGENASE 2-RELATED"/>
    <property type="match status" value="1"/>
</dbReference>
<evidence type="ECO:0000256" key="1">
    <source>
        <dbReference type="ARBA" id="ARBA00001917"/>
    </source>
</evidence>
<dbReference type="Pfam" id="PF00724">
    <property type="entry name" value="Oxidored_FMN"/>
    <property type="match status" value="1"/>
</dbReference>
<gene>
    <name evidence="5" type="ORF">GQF02_11085</name>
</gene>
<dbReference type="FunFam" id="3.20.20.70:FF:000059">
    <property type="entry name" value="N-ethylmaleimide reductase, FMN-linked"/>
    <property type="match status" value="1"/>
</dbReference>
<dbReference type="EMBL" id="WSSB01000009">
    <property type="protein sequence ID" value="MXR37520.1"/>
    <property type="molecule type" value="Genomic_DNA"/>
</dbReference>
<dbReference type="CDD" id="cd02933">
    <property type="entry name" value="OYE_like_FMN"/>
    <property type="match status" value="1"/>
</dbReference>
<protein>
    <submittedName>
        <fullName evidence="5">Alkene reductase</fullName>
    </submittedName>
</protein>
<comment type="cofactor">
    <cofactor evidence="1">
        <name>FMN</name>
        <dbReference type="ChEBI" id="CHEBI:58210"/>
    </cofactor>
</comment>
<dbReference type="RefSeq" id="WP_160797152.1">
    <property type="nucleotide sequence ID" value="NZ_WSSB01000009.1"/>
</dbReference>
<evidence type="ECO:0000256" key="3">
    <source>
        <dbReference type="ARBA" id="ARBA00023002"/>
    </source>
</evidence>
<keyword evidence="3" id="KW-0560">Oxidoreductase</keyword>
<evidence type="ECO:0000259" key="4">
    <source>
        <dbReference type="Pfam" id="PF00724"/>
    </source>
</evidence>
<dbReference type="AlphaFoldDB" id="A0A845BQ43"/>
<keyword evidence="6" id="KW-1185">Reference proteome</keyword>
<dbReference type="GO" id="GO:0016628">
    <property type="term" value="F:oxidoreductase activity, acting on the CH-CH group of donors, NAD or NADP as acceptor"/>
    <property type="evidence" value="ECO:0007669"/>
    <property type="project" value="UniProtKB-ARBA"/>
</dbReference>
<evidence type="ECO:0000313" key="5">
    <source>
        <dbReference type="EMBL" id="MXR37520.1"/>
    </source>
</evidence>
<feature type="domain" description="NADH:flavin oxidoreductase/NADH oxidase N-terminal" evidence="4">
    <location>
        <begin position="4"/>
        <end position="331"/>
    </location>
</feature>
<comment type="caution">
    <text evidence="5">The sequence shown here is derived from an EMBL/GenBank/DDBJ whole genome shotgun (WGS) entry which is preliminary data.</text>
</comment>
<evidence type="ECO:0000313" key="6">
    <source>
        <dbReference type="Proteomes" id="UP000467214"/>
    </source>
</evidence>
<proteinExistence type="inferred from homology"/>